<accession>A0AC35UDE8</accession>
<dbReference type="WBParaSite" id="RSKR_0001058800.1">
    <property type="protein sequence ID" value="RSKR_0001058800.1"/>
    <property type="gene ID" value="RSKR_0001058800"/>
</dbReference>
<protein>
    <submittedName>
        <fullName evidence="2">Methyltransf_25 domain-containing protein</fullName>
    </submittedName>
</protein>
<sequence>MRKIVKNVFSAHINDIALQLASPIKSFSGNLITKYVARGSQDLHDLALKQFTPQNNHNYLEIGFGNGDALSKFHNRILENSVDARLFGIEASQYAVDKAYHKFAIESEDGQIVIEHSSQLAYLPFPNNFFEGIYHIDLFYYLSDALIPKIEREVWRILKPGGKLVCTLDLNRLKKWEEWGILKEKDYDVMRYLEYLEPCGLTNIKVEYQKVGNNNRELMLITATKPKACQQDDDPEAKFKQLEMDIKHYLLEEALLKNKAHKIVDSSRE</sequence>
<proteinExistence type="predicted"/>
<evidence type="ECO:0000313" key="2">
    <source>
        <dbReference type="WBParaSite" id="RSKR_0001058800.1"/>
    </source>
</evidence>
<dbReference type="Proteomes" id="UP000095286">
    <property type="component" value="Unplaced"/>
</dbReference>
<organism evidence="1 2">
    <name type="scientific">Rhabditophanes sp. KR3021</name>
    <dbReference type="NCBI Taxonomy" id="114890"/>
    <lineage>
        <taxon>Eukaryota</taxon>
        <taxon>Metazoa</taxon>
        <taxon>Ecdysozoa</taxon>
        <taxon>Nematoda</taxon>
        <taxon>Chromadorea</taxon>
        <taxon>Rhabditida</taxon>
        <taxon>Tylenchina</taxon>
        <taxon>Panagrolaimomorpha</taxon>
        <taxon>Strongyloidoidea</taxon>
        <taxon>Alloionematidae</taxon>
        <taxon>Rhabditophanes</taxon>
    </lineage>
</organism>
<evidence type="ECO:0000313" key="1">
    <source>
        <dbReference type="Proteomes" id="UP000095286"/>
    </source>
</evidence>
<reference evidence="2" key="1">
    <citation type="submission" date="2016-11" db="UniProtKB">
        <authorList>
            <consortium name="WormBaseParasite"/>
        </authorList>
    </citation>
    <scope>IDENTIFICATION</scope>
    <source>
        <strain evidence="2">KR3021</strain>
    </source>
</reference>
<name>A0AC35UDE8_9BILA</name>